<feature type="transmembrane region" description="Helical" evidence="8">
    <location>
        <begin position="416"/>
        <end position="436"/>
    </location>
</feature>
<proteinExistence type="inferred from homology"/>
<evidence type="ECO:0000313" key="10">
    <source>
        <dbReference type="Proteomes" id="UP000247810"/>
    </source>
</evidence>
<dbReference type="GO" id="GO:0015204">
    <property type="term" value="F:urea transmembrane transporter activity"/>
    <property type="evidence" value="ECO:0007669"/>
    <property type="project" value="InterPro"/>
</dbReference>
<keyword evidence="6 8" id="KW-0472">Membrane</keyword>
<dbReference type="Pfam" id="PF00474">
    <property type="entry name" value="SSF"/>
    <property type="match status" value="1"/>
</dbReference>
<feature type="transmembrane region" description="Helical" evidence="8">
    <location>
        <begin position="510"/>
        <end position="530"/>
    </location>
</feature>
<reference evidence="9 10" key="1">
    <citation type="submission" date="2018-02" db="EMBL/GenBank/DDBJ databases">
        <title>The genomes of Aspergillus section Nigri reveals drivers in fungal speciation.</title>
        <authorList>
            <consortium name="DOE Joint Genome Institute"/>
            <person name="Vesth T.C."/>
            <person name="Nybo J."/>
            <person name="Theobald S."/>
            <person name="Brandl J."/>
            <person name="Frisvad J.C."/>
            <person name="Nielsen K.F."/>
            <person name="Lyhne E.K."/>
            <person name="Kogle M.E."/>
            <person name="Kuo A."/>
            <person name="Riley R."/>
            <person name="Clum A."/>
            <person name="Nolan M."/>
            <person name="Lipzen A."/>
            <person name="Salamov A."/>
            <person name="Henrissat B."/>
            <person name="Wiebenga A."/>
            <person name="De vries R.P."/>
            <person name="Grigoriev I.V."/>
            <person name="Mortensen U.H."/>
            <person name="Andersen M.R."/>
            <person name="Baker S.E."/>
        </authorList>
    </citation>
    <scope>NUCLEOTIDE SEQUENCE [LARGE SCALE GENOMIC DNA]</scope>
    <source>
        <strain evidence="9 10">CBS 707.79</strain>
    </source>
</reference>
<dbReference type="VEuPathDB" id="FungiDB:BO71DRAFT_353008"/>
<feature type="transmembrane region" description="Helical" evidence="8">
    <location>
        <begin position="146"/>
        <end position="168"/>
    </location>
</feature>
<dbReference type="GO" id="GO:0005886">
    <property type="term" value="C:plasma membrane"/>
    <property type="evidence" value="ECO:0007669"/>
    <property type="project" value="TreeGrafter"/>
</dbReference>
<evidence type="ECO:0000256" key="3">
    <source>
        <dbReference type="ARBA" id="ARBA00022448"/>
    </source>
</evidence>
<dbReference type="FunFam" id="1.20.1730.10:FF:000006">
    <property type="entry name" value="Urea active transporter"/>
    <property type="match status" value="1"/>
</dbReference>
<dbReference type="Proteomes" id="UP000247810">
    <property type="component" value="Unassembled WGS sequence"/>
</dbReference>
<evidence type="ECO:0000256" key="5">
    <source>
        <dbReference type="ARBA" id="ARBA00022989"/>
    </source>
</evidence>
<dbReference type="OrthoDB" id="6132759at2759"/>
<sequence>MTDLHTRAAGASVQPPLSQAVGYVIVVVVGIVIALGMSRSSMMVITKVLKKTTGEDNEKTEMFMTANRTVRTGLTASAVISSWLWTTAILGSSFVGYDYGVAGPFWFAAGCSPMIVFFALIGISCKRKIPDAHTSLEVVRIRYGRIAHIVFMILCLINNIFACANMLLGASAVISALTGMHIIAATFLLPVGVTVYTFVGGIKATFLTDYFHTAIILIIACYFTIKAFTFEEVGSIGNLFDLVQAAAKRHPVSGNHDGTYLTMTSKGAILFAILHICSNFGLVIMDTSYFIKAFSAAPSSVVPGYTIGGVAYFAVPWALGTISSSLALGLENNPIFPTYPRRMTSTEVSNGLVLPYAAMAIAGKGGAAAVLLITFMAVTSTLSAQVIAVSSILSFDVYREYINKAATDKDIIRASHFGVIFFAAFSAGFSTMLHYVGIDLGWTLYMLGVVTCPGIFPMAFTILWRRQSKAAAILAPILGMATGLGVWLGTAKHFYGAVSVSTTGEILPCVYGTVASAFSPILYSVVITLIRPQNYDWAEFRKEKLGLDRVDSETTVTSSGQVEHGPRNTSSLDPRELKRWGRIAAFWSVATFLGHWVIWPLPMYGAKYVFGKGFFSAWVVVGIIWLWITMLVAIFYPIVDGGVQQILQVVRALRGRGGGLDEAFVPSVKEGSRDGEVVKVGDEKI</sequence>
<dbReference type="PANTHER" id="PTHR46154">
    <property type="match status" value="1"/>
</dbReference>
<comment type="subcellular location">
    <subcellularLocation>
        <location evidence="1">Membrane</location>
        <topology evidence="1">Multi-pass membrane protein</topology>
    </subcellularLocation>
</comment>
<feature type="transmembrane region" description="Helical" evidence="8">
    <location>
        <begin position="442"/>
        <end position="464"/>
    </location>
</feature>
<protein>
    <submittedName>
        <fullName evidence="9">Na+/solute symporter</fullName>
    </submittedName>
</protein>
<name>A0A319DTT0_9EURO</name>
<keyword evidence="10" id="KW-1185">Reference proteome</keyword>
<evidence type="ECO:0000313" key="9">
    <source>
        <dbReference type="EMBL" id="PYH94703.1"/>
    </source>
</evidence>
<keyword evidence="5 8" id="KW-1133">Transmembrane helix</keyword>
<dbReference type="AlphaFoldDB" id="A0A319DTT0"/>
<feature type="transmembrane region" description="Helical" evidence="8">
    <location>
        <begin position="206"/>
        <end position="225"/>
    </location>
</feature>
<evidence type="ECO:0000256" key="1">
    <source>
        <dbReference type="ARBA" id="ARBA00004141"/>
    </source>
</evidence>
<keyword evidence="4 8" id="KW-0812">Transmembrane</keyword>
<dbReference type="CDD" id="cd11476">
    <property type="entry name" value="SLC5sbd_DUR3"/>
    <property type="match status" value="1"/>
</dbReference>
<dbReference type="PROSITE" id="PS50283">
    <property type="entry name" value="NA_SOLUT_SYMP_3"/>
    <property type="match status" value="1"/>
</dbReference>
<feature type="transmembrane region" description="Helical" evidence="8">
    <location>
        <begin position="618"/>
        <end position="639"/>
    </location>
</feature>
<dbReference type="GO" id="GO:0015606">
    <property type="term" value="F:spermidine transmembrane transporter activity"/>
    <property type="evidence" value="ECO:0007669"/>
    <property type="project" value="UniProtKB-ARBA"/>
</dbReference>
<dbReference type="PANTHER" id="PTHR46154:SF1">
    <property type="entry name" value="ACTIVE TRANSPORTER, PUTATIVE (AFU_ORTHOLOGUE AFUA_1G17570)-RELATED"/>
    <property type="match status" value="1"/>
</dbReference>
<feature type="transmembrane region" description="Helical" evidence="8">
    <location>
        <begin position="369"/>
        <end position="395"/>
    </location>
</feature>
<dbReference type="Gene3D" id="1.20.1730.10">
    <property type="entry name" value="Sodium/glucose cotransporter"/>
    <property type="match status" value="1"/>
</dbReference>
<feature type="transmembrane region" description="Helical" evidence="8">
    <location>
        <begin position="174"/>
        <end position="199"/>
    </location>
</feature>
<comment type="similarity">
    <text evidence="2 7">Belongs to the sodium:solute symporter (SSF) (TC 2.A.21) family.</text>
</comment>
<feature type="transmembrane region" description="Helical" evidence="8">
    <location>
        <begin position="74"/>
        <end position="97"/>
    </location>
</feature>
<feature type="transmembrane region" description="Helical" evidence="8">
    <location>
        <begin position="268"/>
        <end position="291"/>
    </location>
</feature>
<dbReference type="InterPro" id="IPR031155">
    <property type="entry name" value="DUR"/>
</dbReference>
<dbReference type="InterPro" id="IPR038377">
    <property type="entry name" value="Na/Glc_symporter_sf"/>
</dbReference>
<feature type="transmembrane region" description="Helical" evidence="8">
    <location>
        <begin position="471"/>
        <end position="490"/>
    </location>
</feature>
<dbReference type="EMBL" id="KZ825867">
    <property type="protein sequence ID" value="PYH94703.1"/>
    <property type="molecule type" value="Genomic_DNA"/>
</dbReference>
<accession>A0A319DTT0</accession>
<dbReference type="STRING" id="1448320.A0A319DTT0"/>
<feature type="transmembrane region" description="Helical" evidence="8">
    <location>
        <begin position="20"/>
        <end position="37"/>
    </location>
</feature>
<gene>
    <name evidence="9" type="ORF">BO71DRAFT_353008</name>
</gene>
<organism evidence="9 10">
    <name type="scientific">Aspergillus ellipticus CBS 707.79</name>
    <dbReference type="NCBI Taxonomy" id="1448320"/>
    <lineage>
        <taxon>Eukaryota</taxon>
        <taxon>Fungi</taxon>
        <taxon>Dikarya</taxon>
        <taxon>Ascomycota</taxon>
        <taxon>Pezizomycotina</taxon>
        <taxon>Eurotiomycetes</taxon>
        <taxon>Eurotiomycetidae</taxon>
        <taxon>Eurotiales</taxon>
        <taxon>Aspergillaceae</taxon>
        <taxon>Aspergillus</taxon>
        <taxon>Aspergillus subgen. Circumdati</taxon>
    </lineage>
</organism>
<keyword evidence="3" id="KW-0813">Transport</keyword>
<evidence type="ECO:0000256" key="4">
    <source>
        <dbReference type="ARBA" id="ARBA00022692"/>
    </source>
</evidence>
<evidence type="ECO:0000256" key="7">
    <source>
        <dbReference type="RuleBase" id="RU362091"/>
    </source>
</evidence>
<evidence type="ECO:0000256" key="6">
    <source>
        <dbReference type="ARBA" id="ARBA00023136"/>
    </source>
</evidence>
<evidence type="ECO:0000256" key="2">
    <source>
        <dbReference type="ARBA" id="ARBA00006434"/>
    </source>
</evidence>
<dbReference type="NCBIfam" id="TIGR00813">
    <property type="entry name" value="sss"/>
    <property type="match status" value="1"/>
</dbReference>
<feature type="transmembrane region" description="Helical" evidence="8">
    <location>
        <begin position="580"/>
        <end position="598"/>
    </location>
</feature>
<feature type="transmembrane region" description="Helical" evidence="8">
    <location>
        <begin position="103"/>
        <end position="125"/>
    </location>
</feature>
<feature type="transmembrane region" description="Helical" evidence="8">
    <location>
        <begin position="303"/>
        <end position="330"/>
    </location>
</feature>
<evidence type="ECO:0000256" key="8">
    <source>
        <dbReference type="SAM" id="Phobius"/>
    </source>
</evidence>
<dbReference type="InterPro" id="IPR001734">
    <property type="entry name" value="Na/solute_symporter"/>
</dbReference>